<feature type="transmembrane region" description="Helical" evidence="1">
    <location>
        <begin position="12"/>
        <end position="32"/>
    </location>
</feature>
<dbReference type="AlphaFoldDB" id="A0A1I7YMZ8"/>
<keyword evidence="1" id="KW-1133">Transmembrane helix</keyword>
<dbReference type="Proteomes" id="UP000095287">
    <property type="component" value="Unplaced"/>
</dbReference>
<sequence>MSDNFSFFYNRILDLTAIGSISVKPLCIYIIITKTPKIMRTVSYFLLNELLWNFAGNLLYTLGHLFPMMPALCFRMDGLAGQLMKTEEQQSIYMSAVVVTTVNCCFRFVSTFLFRYVTLAYSNSIARSHRAWSYVFCAVVHISLSLLVVFLFHIWWLPINKYPKGDLPENTHNLSCYLEGGVEAIIVGFLFLCFGGSTLLVTVLAGLCVRELRAKRNLMDWRALRLHNEILKNLLIITATAVMLGGIPLTVAVFYIYNSRLAFAQSIVSILVLLPLNFGTIYAILILTLFKSYRNAVVNIACSLLNVLQRKYAFWKVPNTVSPDNMSAHMDNERY</sequence>
<protein>
    <submittedName>
        <fullName evidence="3">G_PROTEIN_RECEP_F1_2 domain-containing protein</fullName>
    </submittedName>
</protein>
<evidence type="ECO:0000313" key="3">
    <source>
        <dbReference type="WBParaSite" id="L893_g17970.t1"/>
    </source>
</evidence>
<keyword evidence="1" id="KW-0472">Membrane</keyword>
<feature type="transmembrane region" description="Helical" evidence="1">
    <location>
        <begin position="184"/>
        <end position="209"/>
    </location>
</feature>
<dbReference type="WBParaSite" id="L893_g17970.t1">
    <property type="protein sequence ID" value="L893_g17970.t1"/>
    <property type="gene ID" value="L893_g17970"/>
</dbReference>
<dbReference type="PANTHER" id="PTHR22941:SF307">
    <property type="entry name" value="SERPENTINE RECEPTOR, CLASS H"/>
    <property type="match status" value="1"/>
</dbReference>
<dbReference type="PANTHER" id="PTHR22941">
    <property type="entry name" value="SERPENTINE RECEPTOR"/>
    <property type="match status" value="1"/>
</dbReference>
<feature type="transmembrane region" description="Helical" evidence="1">
    <location>
        <begin position="263"/>
        <end position="290"/>
    </location>
</feature>
<feature type="transmembrane region" description="Helical" evidence="1">
    <location>
        <begin position="134"/>
        <end position="156"/>
    </location>
</feature>
<evidence type="ECO:0000256" key="1">
    <source>
        <dbReference type="SAM" id="Phobius"/>
    </source>
</evidence>
<dbReference type="InterPro" id="IPR053220">
    <property type="entry name" value="Nematode_rcpt-like_serp_H"/>
</dbReference>
<reference evidence="3" key="1">
    <citation type="submission" date="2016-11" db="UniProtKB">
        <authorList>
            <consortium name="WormBaseParasite"/>
        </authorList>
    </citation>
    <scope>IDENTIFICATION</scope>
</reference>
<keyword evidence="2" id="KW-1185">Reference proteome</keyword>
<accession>A0A1I7YMZ8</accession>
<keyword evidence="1" id="KW-0812">Transmembrane</keyword>
<feature type="transmembrane region" description="Helical" evidence="1">
    <location>
        <begin position="92"/>
        <end position="114"/>
    </location>
</feature>
<feature type="transmembrane region" description="Helical" evidence="1">
    <location>
        <begin position="230"/>
        <end position="257"/>
    </location>
</feature>
<name>A0A1I7YMZ8_9BILA</name>
<evidence type="ECO:0000313" key="2">
    <source>
        <dbReference type="Proteomes" id="UP000095287"/>
    </source>
</evidence>
<organism evidence="2 3">
    <name type="scientific">Steinernema glaseri</name>
    <dbReference type="NCBI Taxonomy" id="37863"/>
    <lineage>
        <taxon>Eukaryota</taxon>
        <taxon>Metazoa</taxon>
        <taxon>Ecdysozoa</taxon>
        <taxon>Nematoda</taxon>
        <taxon>Chromadorea</taxon>
        <taxon>Rhabditida</taxon>
        <taxon>Tylenchina</taxon>
        <taxon>Panagrolaimomorpha</taxon>
        <taxon>Strongyloidoidea</taxon>
        <taxon>Steinernematidae</taxon>
        <taxon>Steinernema</taxon>
    </lineage>
</organism>
<proteinExistence type="predicted"/>
<feature type="transmembrane region" description="Helical" evidence="1">
    <location>
        <begin position="44"/>
        <end position="66"/>
    </location>
</feature>
<dbReference type="Pfam" id="PF10318">
    <property type="entry name" value="7TM_GPCR_Srh"/>
    <property type="match status" value="1"/>
</dbReference>
<dbReference type="InterPro" id="IPR019422">
    <property type="entry name" value="7TM_GPCR_serpentine_rcpt_Srh"/>
</dbReference>